<organism evidence="1 2">
    <name type="scientific">Thamnidium elegans</name>
    <dbReference type="NCBI Taxonomy" id="101142"/>
    <lineage>
        <taxon>Eukaryota</taxon>
        <taxon>Fungi</taxon>
        <taxon>Fungi incertae sedis</taxon>
        <taxon>Mucoromycota</taxon>
        <taxon>Mucoromycotina</taxon>
        <taxon>Mucoromycetes</taxon>
        <taxon>Mucorales</taxon>
        <taxon>Mucorineae</taxon>
        <taxon>Mucoraceae</taxon>
        <taxon>Thamnidium</taxon>
    </lineage>
</organism>
<keyword evidence="2" id="KW-1185">Reference proteome</keyword>
<evidence type="ECO:0000313" key="2">
    <source>
        <dbReference type="Proteomes" id="UP000613177"/>
    </source>
</evidence>
<comment type="caution">
    <text evidence="1">The sequence shown here is derived from an EMBL/GenBank/DDBJ whole genome shotgun (WGS) entry which is preliminary data.</text>
</comment>
<dbReference type="Proteomes" id="UP000613177">
    <property type="component" value="Unassembled WGS sequence"/>
</dbReference>
<reference evidence="1" key="1">
    <citation type="submission" date="2021-01" db="EMBL/GenBank/DDBJ databases">
        <title>Metabolic potential, ecology and presence of endohyphal bacteria is reflected in genomic diversity of Mucoromycotina.</title>
        <authorList>
            <person name="Muszewska A."/>
            <person name="Okrasinska A."/>
            <person name="Steczkiewicz K."/>
            <person name="Drgas O."/>
            <person name="Orlowska M."/>
            <person name="Perlinska-Lenart U."/>
            <person name="Aleksandrzak-Piekarczyk T."/>
            <person name="Szatraj K."/>
            <person name="Zielenkiewicz U."/>
            <person name="Pilsyk S."/>
            <person name="Malc E."/>
            <person name="Mieczkowski P."/>
            <person name="Kruszewska J.S."/>
            <person name="Biernat P."/>
            <person name="Pawlowska J."/>
        </authorList>
    </citation>
    <scope>NUCLEOTIDE SEQUENCE</scope>
    <source>
        <strain evidence="1">WA0000018081</strain>
    </source>
</reference>
<dbReference type="AlphaFoldDB" id="A0A8H7SHN7"/>
<evidence type="ECO:0000313" key="1">
    <source>
        <dbReference type="EMBL" id="KAG2229457.1"/>
    </source>
</evidence>
<accession>A0A8H7SHN7</accession>
<proteinExistence type="predicted"/>
<sequence>MVTYTYAFVKYIFLKELAIYIEFDLNGFINKAFFVEVFLASLTNKKLIGRYKVPYCEDTNYIPPKLANAQQIALYECTKILTTDQNNIKAHFGTVLRTALNKMFKKQENADILDEKSRADIRALLSMYPNDYKFQKDSILCDVVARPTNHFKAFYKLAQFFESEKLKQFDCFPLRTSVIPTYITLDTKIVNYHIIKSKKPVNNKTKIWEKVISGDLKKKPFKNQGTEKSLRFKGTTETDGVGVSIIKQNMAITRKKISTTVAKKNPEPKNDDTKYIESLTQVDSANTSEKCVSIDPGQLKTEVLEIAKEMFTNDQASLRQCASKLLQKLKVLPFRKLKILTEIYYDQSNKNLVRNLK</sequence>
<name>A0A8H7SHN7_9FUNG</name>
<protein>
    <submittedName>
        <fullName evidence="1">Uncharacterized protein</fullName>
    </submittedName>
</protein>
<gene>
    <name evidence="1" type="ORF">INT48_003144</name>
</gene>
<dbReference type="EMBL" id="JAEPRE010000272">
    <property type="protein sequence ID" value="KAG2229457.1"/>
    <property type="molecule type" value="Genomic_DNA"/>
</dbReference>